<reference evidence="1 2" key="1">
    <citation type="journal article" date="2015" name="Genome Announc.">
        <title>Complete Genome Sequence of Cupriavidus basilensis 4G11, Isolated from the Oak Ridge Field Research Center Site.</title>
        <authorList>
            <person name="Ray J."/>
            <person name="Waters R.J."/>
            <person name="Skerker J.M."/>
            <person name="Kuehl J.V."/>
            <person name="Price M.N."/>
            <person name="Huang J."/>
            <person name="Chakraborty R."/>
            <person name="Arkin A.P."/>
            <person name="Deutschbauer A."/>
        </authorList>
    </citation>
    <scope>NUCLEOTIDE SEQUENCE [LARGE SCALE GENOMIC DNA]</scope>
    <source>
        <strain evidence="1">4G11</strain>
    </source>
</reference>
<dbReference type="Proteomes" id="UP000031843">
    <property type="component" value="Chromosome main"/>
</dbReference>
<name>A0A0C4Y936_9BURK</name>
<dbReference type="EMBL" id="CP010536">
    <property type="protein sequence ID" value="AJG18704.1"/>
    <property type="molecule type" value="Genomic_DNA"/>
</dbReference>
<dbReference type="AlphaFoldDB" id="A0A0C4Y936"/>
<proteinExistence type="predicted"/>
<protein>
    <submittedName>
        <fullName evidence="1">Uncharacterized protein</fullName>
    </submittedName>
</protein>
<dbReference type="KEGG" id="cbw:RR42_m1298"/>
<organism evidence="1 2">
    <name type="scientific">Cupriavidus basilensis</name>
    <dbReference type="NCBI Taxonomy" id="68895"/>
    <lineage>
        <taxon>Bacteria</taxon>
        <taxon>Pseudomonadati</taxon>
        <taxon>Pseudomonadota</taxon>
        <taxon>Betaproteobacteria</taxon>
        <taxon>Burkholderiales</taxon>
        <taxon>Burkholderiaceae</taxon>
        <taxon>Cupriavidus</taxon>
    </lineage>
</organism>
<gene>
    <name evidence="1" type="ORF">RR42_m1298</name>
</gene>
<accession>A0A0C4Y936</accession>
<keyword evidence="2" id="KW-1185">Reference proteome</keyword>
<dbReference type="STRING" id="68895.RR42_m1298"/>
<sequence length="57" mass="5860">MLFRAAGLGLGLGGLSGFYGHAILSGGSGETACFRVLRRPAGLARRARQAPWMGGRG</sequence>
<evidence type="ECO:0000313" key="2">
    <source>
        <dbReference type="Proteomes" id="UP000031843"/>
    </source>
</evidence>
<evidence type="ECO:0000313" key="1">
    <source>
        <dbReference type="EMBL" id="AJG18704.1"/>
    </source>
</evidence>